<dbReference type="InterPro" id="IPR002307">
    <property type="entry name" value="Tyr-tRNA-ligase"/>
</dbReference>
<feature type="binding site" evidence="8">
    <location>
        <position position="179"/>
    </location>
    <ligand>
        <name>L-tyrosine</name>
        <dbReference type="ChEBI" id="CHEBI:58315"/>
    </ligand>
</feature>
<keyword evidence="2 8" id="KW-0547">Nucleotide-binding</keyword>
<evidence type="ECO:0000313" key="11">
    <source>
        <dbReference type="EMBL" id="PIR86286.1"/>
    </source>
</evidence>
<dbReference type="EC" id="6.1.1.1" evidence="8"/>
<dbReference type="InterPro" id="IPR054608">
    <property type="entry name" value="SYY-like_C"/>
</dbReference>
<feature type="short sequence motif" description="'HIGH' region" evidence="8">
    <location>
        <begin position="46"/>
        <end position="55"/>
    </location>
</feature>
<feature type="short sequence motif" description="'KMSKS' region" evidence="8">
    <location>
        <begin position="236"/>
        <end position="240"/>
    </location>
</feature>
<evidence type="ECO:0000256" key="3">
    <source>
        <dbReference type="ARBA" id="ARBA00022840"/>
    </source>
</evidence>
<evidence type="ECO:0000256" key="5">
    <source>
        <dbReference type="ARBA" id="ARBA00022917"/>
    </source>
</evidence>
<dbReference type="GO" id="GO:0005829">
    <property type="term" value="C:cytosol"/>
    <property type="evidence" value="ECO:0007669"/>
    <property type="project" value="TreeGrafter"/>
</dbReference>
<evidence type="ECO:0000256" key="6">
    <source>
        <dbReference type="ARBA" id="ARBA00023146"/>
    </source>
</evidence>
<dbReference type="InterPro" id="IPR002305">
    <property type="entry name" value="aa-tRNA-synth_Ic"/>
</dbReference>
<evidence type="ECO:0000256" key="9">
    <source>
        <dbReference type="PROSITE-ProRule" id="PRU00182"/>
    </source>
</evidence>
<dbReference type="EMBL" id="PFBF01000040">
    <property type="protein sequence ID" value="PIR86286.1"/>
    <property type="molecule type" value="Genomic_DNA"/>
</dbReference>
<dbReference type="GO" id="GO:0006437">
    <property type="term" value="P:tyrosyl-tRNA aminoacylation"/>
    <property type="evidence" value="ECO:0007669"/>
    <property type="project" value="UniProtKB-UniRule"/>
</dbReference>
<dbReference type="FunFam" id="1.10.240.10:FF:000001">
    <property type="entry name" value="Tyrosine--tRNA ligase"/>
    <property type="match status" value="1"/>
</dbReference>
<keyword evidence="6 8" id="KW-0030">Aminoacyl-tRNA synthetase</keyword>
<name>A0A2H0UKU2_9BACT</name>
<reference evidence="12" key="1">
    <citation type="submission" date="2017-09" db="EMBL/GenBank/DDBJ databases">
        <title>Depth-based differentiation of microbial function through sediment-hosted aquifers and enrichment of novel symbionts in the deep terrestrial subsurface.</title>
        <authorList>
            <person name="Probst A.J."/>
            <person name="Ladd B."/>
            <person name="Jarett J.K."/>
            <person name="Geller-Mcgrath D.E."/>
            <person name="Sieber C.M.K."/>
            <person name="Emerson J.B."/>
            <person name="Anantharaman K."/>
            <person name="Thomas B.C."/>
            <person name="Malmstrom R."/>
            <person name="Stieglmeier M."/>
            <person name="Klingl A."/>
            <person name="Woyke T."/>
            <person name="Ryan C.M."/>
            <person name="Banfield J.F."/>
        </authorList>
    </citation>
    <scope>NUCLEOTIDE SEQUENCE [LARGE SCALE GENOMIC DNA]</scope>
</reference>
<dbReference type="SUPFAM" id="SSF55174">
    <property type="entry name" value="Alpha-L RNA-binding motif"/>
    <property type="match status" value="1"/>
</dbReference>
<comment type="caution">
    <text evidence="11">The sequence shown here is derived from an EMBL/GenBank/DDBJ whole genome shotgun (WGS) entry which is preliminary data.</text>
</comment>
<evidence type="ECO:0000256" key="1">
    <source>
        <dbReference type="ARBA" id="ARBA00022598"/>
    </source>
</evidence>
<evidence type="ECO:0000256" key="7">
    <source>
        <dbReference type="ARBA" id="ARBA00048248"/>
    </source>
</evidence>
<dbReference type="HAMAP" id="MF_02006">
    <property type="entry name" value="Tyr_tRNA_synth_type1"/>
    <property type="match status" value="1"/>
</dbReference>
<feature type="binding site" evidence="8">
    <location>
        <position position="41"/>
    </location>
    <ligand>
        <name>L-tyrosine</name>
        <dbReference type="ChEBI" id="CHEBI:58315"/>
    </ligand>
</feature>
<dbReference type="InterPro" id="IPR024088">
    <property type="entry name" value="Tyr-tRNA-ligase_bac-type"/>
</dbReference>
<evidence type="ECO:0000313" key="12">
    <source>
        <dbReference type="Proteomes" id="UP000230706"/>
    </source>
</evidence>
<keyword evidence="1 8" id="KW-0436">Ligase</keyword>
<feature type="binding site" evidence="8">
    <location>
        <position position="239"/>
    </location>
    <ligand>
        <name>ATP</name>
        <dbReference type="ChEBI" id="CHEBI:30616"/>
    </ligand>
</feature>
<dbReference type="SUPFAM" id="SSF52374">
    <property type="entry name" value="Nucleotidylyl transferase"/>
    <property type="match status" value="1"/>
</dbReference>
<dbReference type="GO" id="GO:0004831">
    <property type="term" value="F:tyrosine-tRNA ligase activity"/>
    <property type="evidence" value="ECO:0007669"/>
    <property type="project" value="UniProtKB-UniRule"/>
</dbReference>
<keyword evidence="5 8" id="KW-0648">Protein biosynthesis</keyword>
<dbReference type="CDD" id="cd00805">
    <property type="entry name" value="TyrRS_core"/>
    <property type="match status" value="1"/>
</dbReference>
<feature type="domain" description="Tyrosine--tRNA ligase SYY-like C-terminal" evidence="10">
    <location>
        <begin position="347"/>
        <end position="418"/>
    </location>
</feature>
<dbReference type="PROSITE" id="PS00178">
    <property type="entry name" value="AA_TRNA_LIGASE_I"/>
    <property type="match status" value="1"/>
</dbReference>
<comment type="subcellular location">
    <subcellularLocation>
        <location evidence="8">Cytoplasm</location>
    </subcellularLocation>
</comment>
<accession>A0A2H0UKU2</accession>
<dbReference type="Gene3D" id="3.40.50.620">
    <property type="entry name" value="HUPs"/>
    <property type="match status" value="1"/>
</dbReference>
<dbReference type="PROSITE" id="PS50889">
    <property type="entry name" value="S4"/>
    <property type="match status" value="1"/>
</dbReference>
<evidence type="ECO:0000256" key="2">
    <source>
        <dbReference type="ARBA" id="ARBA00022741"/>
    </source>
</evidence>
<comment type="function">
    <text evidence="8">Catalyzes the attachment of tyrosine to tRNA(Tyr) in a two-step reaction: tyrosine is first activated by ATP to form Tyr-AMP and then transferred to the acceptor end of tRNA(Tyr).</text>
</comment>
<organism evidence="11 12">
    <name type="scientific">Candidatus Kaiserbacteria bacterium CG10_big_fil_rev_8_21_14_0_10_43_70</name>
    <dbReference type="NCBI Taxonomy" id="1974605"/>
    <lineage>
        <taxon>Bacteria</taxon>
        <taxon>Candidatus Kaiseribacteriota</taxon>
    </lineage>
</organism>
<dbReference type="NCBIfam" id="TIGR00234">
    <property type="entry name" value="tyrS"/>
    <property type="match status" value="1"/>
</dbReference>
<dbReference type="GO" id="GO:0003723">
    <property type="term" value="F:RNA binding"/>
    <property type="evidence" value="ECO:0007669"/>
    <property type="project" value="UniProtKB-KW"/>
</dbReference>
<dbReference type="PANTHER" id="PTHR11766">
    <property type="entry name" value="TYROSYL-TRNA SYNTHETASE"/>
    <property type="match status" value="1"/>
</dbReference>
<dbReference type="Pfam" id="PF22421">
    <property type="entry name" value="SYY_C-terminal"/>
    <property type="match status" value="1"/>
</dbReference>
<dbReference type="InterPro" id="IPR014729">
    <property type="entry name" value="Rossmann-like_a/b/a_fold"/>
</dbReference>
<dbReference type="PANTHER" id="PTHR11766:SF0">
    <property type="entry name" value="TYROSINE--TRNA LIGASE, MITOCHONDRIAL"/>
    <property type="match status" value="1"/>
</dbReference>
<protein>
    <recommendedName>
        <fullName evidence="8">Tyrosine--tRNA ligase</fullName>
        <ecNumber evidence="8">6.1.1.1</ecNumber>
    </recommendedName>
    <alternativeName>
        <fullName evidence="8">Tyrosyl-tRNA synthetase</fullName>
        <shortName evidence="8">TyrRS</shortName>
    </alternativeName>
</protein>
<dbReference type="AlphaFoldDB" id="A0A2H0UKU2"/>
<dbReference type="Proteomes" id="UP000230706">
    <property type="component" value="Unassembled WGS sequence"/>
</dbReference>
<evidence type="ECO:0000259" key="10">
    <source>
        <dbReference type="Pfam" id="PF22421"/>
    </source>
</evidence>
<keyword evidence="8" id="KW-0963">Cytoplasm</keyword>
<dbReference type="Pfam" id="PF00579">
    <property type="entry name" value="tRNA-synt_1b"/>
    <property type="match status" value="1"/>
</dbReference>
<evidence type="ECO:0000256" key="8">
    <source>
        <dbReference type="HAMAP-Rule" id="MF_02006"/>
    </source>
</evidence>
<comment type="subunit">
    <text evidence="8">Homodimer.</text>
</comment>
<dbReference type="InterPro" id="IPR036986">
    <property type="entry name" value="S4_RNA-bd_sf"/>
</dbReference>
<gene>
    <name evidence="8" type="primary">tyrS</name>
    <name evidence="11" type="ORF">COU13_01815</name>
</gene>
<evidence type="ECO:0000256" key="4">
    <source>
        <dbReference type="ARBA" id="ARBA00022884"/>
    </source>
</evidence>
<dbReference type="GO" id="GO:0005524">
    <property type="term" value="F:ATP binding"/>
    <property type="evidence" value="ECO:0007669"/>
    <property type="project" value="UniProtKB-UniRule"/>
</dbReference>
<dbReference type="Gene3D" id="1.10.240.10">
    <property type="entry name" value="Tyrosyl-Transfer RNA Synthetase"/>
    <property type="match status" value="1"/>
</dbReference>
<proteinExistence type="inferred from homology"/>
<dbReference type="PRINTS" id="PR01040">
    <property type="entry name" value="TRNASYNTHTYR"/>
</dbReference>
<comment type="catalytic activity">
    <reaction evidence="7 8">
        <text>tRNA(Tyr) + L-tyrosine + ATP = L-tyrosyl-tRNA(Tyr) + AMP + diphosphate + H(+)</text>
        <dbReference type="Rhea" id="RHEA:10220"/>
        <dbReference type="Rhea" id="RHEA-COMP:9706"/>
        <dbReference type="Rhea" id="RHEA-COMP:9707"/>
        <dbReference type="ChEBI" id="CHEBI:15378"/>
        <dbReference type="ChEBI" id="CHEBI:30616"/>
        <dbReference type="ChEBI" id="CHEBI:33019"/>
        <dbReference type="ChEBI" id="CHEBI:58315"/>
        <dbReference type="ChEBI" id="CHEBI:78442"/>
        <dbReference type="ChEBI" id="CHEBI:78536"/>
        <dbReference type="ChEBI" id="CHEBI:456215"/>
        <dbReference type="EC" id="6.1.1.1"/>
    </reaction>
</comment>
<keyword evidence="4 9" id="KW-0694">RNA-binding</keyword>
<feature type="binding site" evidence="8">
    <location>
        <position position="175"/>
    </location>
    <ligand>
        <name>L-tyrosine</name>
        <dbReference type="ChEBI" id="CHEBI:58315"/>
    </ligand>
</feature>
<keyword evidence="3 8" id="KW-0067">ATP-binding</keyword>
<dbReference type="InterPro" id="IPR001412">
    <property type="entry name" value="aa-tRNA-synth_I_CS"/>
</dbReference>
<dbReference type="CDD" id="cd00165">
    <property type="entry name" value="S4"/>
    <property type="match status" value="1"/>
</dbReference>
<dbReference type="InterPro" id="IPR024107">
    <property type="entry name" value="Tyr-tRNA-ligase_bac_1"/>
</dbReference>
<comment type="similarity">
    <text evidence="8">Belongs to the class-I aminoacyl-tRNA synthetase family. TyrS type 1 subfamily.</text>
</comment>
<sequence length="426" mass="47453">MPIQVRGMAKLSELLESRGYVYQHSGESLQEITDVTKRTLYLGIDPTADSLHVGHLQNLFLLKHFIDDGHKVIALIGGGTGMIGDPSGRSEERNLLDTKTINENADAIKKQIELVVGKGTFEMVNNVDWLGELKLLDFLRDVGKHFTVNEMLRKDSVKGRIEGKEQSISFTEFSYQLLQSYDFLHLHTMMGCDLQIGASDQWGNISAGIDFVKKKTGDVVYGFTAPLLVDKKTGKKFGKSEKGTVWLDQQKTSAFSFYQFWFNTDDDSIEELLLRMTFIPASEIAKIMEAHNASPAERIAQRELALSVTALVHSKQAAEAAEKVSKTAFGESQVANLTPDAQVLLKEEMPTTQVRIGQDLVDVLVLSELATSKNEARGYIEKEAITLNGARVTDSNRKIRMEDFQNADVALLKRGKRNIAVLIQAR</sequence>
<dbReference type="Gene3D" id="3.10.290.10">
    <property type="entry name" value="RNA-binding S4 domain"/>
    <property type="match status" value="1"/>
</dbReference>